<evidence type="ECO:0000313" key="2">
    <source>
        <dbReference type="EMBL" id="UNP27819.1"/>
    </source>
</evidence>
<accession>A0ABY3X8M4</accession>
<reference evidence="2 3" key="1">
    <citation type="submission" date="2022-03" db="EMBL/GenBank/DDBJ databases">
        <title>Complete genome sequence of Lysobacter capsici VKM B-2533 and Lysobacter gummosus 10.1.1, promising sources of lytic agents.</title>
        <authorList>
            <person name="Tarlachkov S.V."/>
            <person name="Kudryakova I.V."/>
            <person name="Afoshin A.S."/>
            <person name="Leontyevskaya E.A."/>
            <person name="Leontyevskaya N.V."/>
        </authorList>
    </citation>
    <scope>NUCLEOTIDE SEQUENCE [LARGE SCALE GENOMIC DNA]</scope>
    <source>
        <strain evidence="2 3">10.1.1</strain>
    </source>
</reference>
<keyword evidence="3" id="KW-1185">Reference proteome</keyword>
<organism evidence="2 3">
    <name type="scientific">Lysobacter gummosus</name>
    <dbReference type="NCBI Taxonomy" id="262324"/>
    <lineage>
        <taxon>Bacteria</taxon>
        <taxon>Pseudomonadati</taxon>
        <taxon>Pseudomonadota</taxon>
        <taxon>Gammaproteobacteria</taxon>
        <taxon>Lysobacterales</taxon>
        <taxon>Lysobacteraceae</taxon>
        <taxon>Lysobacter</taxon>
    </lineage>
</organism>
<evidence type="ECO:0000313" key="3">
    <source>
        <dbReference type="Proteomes" id="UP000829194"/>
    </source>
</evidence>
<feature type="region of interest" description="Disordered" evidence="1">
    <location>
        <begin position="50"/>
        <end position="78"/>
    </location>
</feature>
<dbReference type="EMBL" id="CP093547">
    <property type="protein sequence ID" value="UNP27819.1"/>
    <property type="molecule type" value="Genomic_DNA"/>
</dbReference>
<gene>
    <name evidence="2" type="ORF">MOV92_15010</name>
</gene>
<name>A0ABY3X8M4_9GAMM</name>
<proteinExistence type="predicted"/>
<protein>
    <submittedName>
        <fullName evidence="2">Uncharacterized protein</fullName>
    </submittedName>
</protein>
<feature type="compositionally biased region" description="Pro residues" evidence="1">
    <location>
        <begin position="65"/>
        <end position="76"/>
    </location>
</feature>
<evidence type="ECO:0000256" key="1">
    <source>
        <dbReference type="SAM" id="MobiDB-lite"/>
    </source>
</evidence>
<sequence>MPIAPIRSAFIQRFRSDNRLAIIGPLSSGKRIHIGDVFEFGSVAHRAAEDAGFAPSRHHRSQLPRHPPPQSQPMRPPSYKLCVTRRLSSACIEGEPKLRGDGVFTNSPSLFH</sequence>
<dbReference type="Proteomes" id="UP000829194">
    <property type="component" value="Chromosome"/>
</dbReference>
<dbReference type="RefSeq" id="WP_187313023.1">
    <property type="nucleotide sequence ID" value="NZ_CP011131.1"/>
</dbReference>